<sequence length="25" mass="2877">MLKTFSLISSLMGNTYVPVEYRTIL</sequence>
<evidence type="ECO:0000313" key="2">
    <source>
        <dbReference type="Proteomes" id="UP000236291"/>
    </source>
</evidence>
<reference evidence="1 2" key="2">
    <citation type="journal article" date="2017" name="Front. Plant Sci.">
        <title>Gene Classification and Mining of Molecular Markers Useful in Red Clover (Trifolium pratense) Breeding.</title>
        <authorList>
            <person name="Istvanek J."/>
            <person name="Dluhosova J."/>
            <person name="Dluhos P."/>
            <person name="Patkova L."/>
            <person name="Nedelnik J."/>
            <person name="Repkova J."/>
        </authorList>
    </citation>
    <scope>NUCLEOTIDE SEQUENCE [LARGE SCALE GENOMIC DNA]</scope>
    <source>
        <strain evidence="2">cv. Tatra</strain>
        <tissue evidence="1">Young leaves</tissue>
    </source>
</reference>
<dbReference type="Proteomes" id="UP000236291">
    <property type="component" value="Unassembled WGS sequence"/>
</dbReference>
<organism evidence="1 2">
    <name type="scientific">Trifolium pratense</name>
    <name type="common">Red clover</name>
    <dbReference type="NCBI Taxonomy" id="57577"/>
    <lineage>
        <taxon>Eukaryota</taxon>
        <taxon>Viridiplantae</taxon>
        <taxon>Streptophyta</taxon>
        <taxon>Embryophyta</taxon>
        <taxon>Tracheophyta</taxon>
        <taxon>Spermatophyta</taxon>
        <taxon>Magnoliopsida</taxon>
        <taxon>eudicotyledons</taxon>
        <taxon>Gunneridae</taxon>
        <taxon>Pentapetalae</taxon>
        <taxon>rosids</taxon>
        <taxon>fabids</taxon>
        <taxon>Fabales</taxon>
        <taxon>Fabaceae</taxon>
        <taxon>Papilionoideae</taxon>
        <taxon>50 kb inversion clade</taxon>
        <taxon>NPAAA clade</taxon>
        <taxon>Hologalegina</taxon>
        <taxon>IRL clade</taxon>
        <taxon>Trifolieae</taxon>
        <taxon>Trifolium</taxon>
    </lineage>
</organism>
<name>A0A2K3KJ18_TRIPR</name>
<gene>
    <name evidence="1" type="ORF">L195_g062968</name>
</gene>
<reference evidence="1 2" key="1">
    <citation type="journal article" date="2014" name="Am. J. Bot.">
        <title>Genome assembly and annotation for red clover (Trifolium pratense; Fabaceae).</title>
        <authorList>
            <person name="Istvanek J."/>
            <person name="Jaros M."/>
            <person name="Krenek A."/>
            <person name="Repkova J."/>
        </authorList>
    </citation>
    <scope>NUCLEOTIDE SEQUENCE [LARGE SCALE GENOMIC DNA]</scope>
    <source>
        <strain evidence="2">cv. Tatra</strain>
        <tissue evidence="1">Young leaves</tissue>
    </source>
</reference>
<proteinExistence type="predicted"/>
<comment type="caution">
    <text evidence="1">The sequence shown here is derived from an EMBL/GenBank/DDBJ whole genome shotgun (WGS) entry which is preliminary data.</text>
</comment>
<protein>
    <submittedName>
        <fullName evidence="1">Uncharacterized protein</fullName>
    </submittedName>
</protein>
<accession>A0A2K3KJ18</accession>
<feature type="non-terminal residue" evidence="1">
    <location>
        <position position="25"/>
    </location>
</feature>
<dbReference type="EMBL" id="ASHM01190979">
    <property type="protein sequence ID" value="PNX66253.1"/>
    <property type="molecule type" value="Genomic_DNA"/>
</dbReference>
<dbReference type="AlphaFoldDB" id="A0A2K3KJ18"/>
<evidence type="ECO:0000313" key="1">
    <source>
        <dbReference type="EMBL" id="PNX66253.1"/>
    </source>
</evidence>